<dbReference type="PROSITE" id="PS50835">
    <property type="entry name" value="IG_LIKE"/>
    <property type="match status" value="3"/>
</dbReference>
<feature type="domain" description="Ig-like" evidence="3">
    <location>
        <begin position="146"/>
        <end position="233"/>
    </location>
</feature>
<dbReference type="Pfam" id="PF13927">
    <property type="entry name" value="Ig_3"/>
    <property type="match status" value="1"/>
</dbReference>
<dbReference type="SUPFAM" id="SSF48726">
    <property type="entry name" value="Immunoglobulin"/>
    <property type="match status" value="3"/>
</dbReference>
<evidence type="ECO:0000313" key="5">
    <source>
        <dbReference type="Proteomes" id="UP000007110"/>
    </source>
</evidence>
<dbReference type="Gene3D" id="2.60.40.10">
    <property type="entry name" value="Immunoglobulins"/>
    <property type="match status" value="3"/>
</dbReference>
<dbReference type="InterPro" id="IPR003598">
    <property type="entry name" value="Ig_sub2"/>
</dbReference>
<dbReference type="InterPro" id="IPR036179">
    <property type="entry name" value="Ig-like_dom_sf"/>
</dbReference>
<reference evidence="5" key="1">
    <citation type="submission" date="2015-02" db="EMBL/GenBank/DDBJ databases">
        <title>Genome sequencing for Strongylocentrotus purpuratus.</title>
        <authorList>
            <person name="Murali S."/>
            <person name="Liu Y."/>
            <person name="Vee V."/>
            <person name="English A."/>
            <person name="Wang M."/>
            <person name="Skinner E."/>
            <person name="Han Y."/>
            <person name="Muzny D.M."/>
            <person name="Worley K.C."/>
            <person name="Gibbs R.A."/>
        </authorList>
    </citation>
    <scope>NUCLEOTIDE SEQUENCE</scope>
</reference>
<dbReference type="PANTHER" id="PTHR45889">
    <property type="entry name" value="IG-LIKE DOMAIN-CONTAINING PROTEIN"/>
    <property type="match status" value="1"/>
</dbReference>
<feature type="domain" description="Ig-like" evidence="3">
    <location>
        <begin position="30"/>
        <end position="120"/>
    </location>
</feature>
<sequence length="626" mass="68208">MAELNGITNLSKTVSLWMWIMVTATCVTAISFREQPESATAIAGETIELHCAVNNQADLKLYWQNLDTASYISLNRRLNPYGQVGEEQLSRIEITGDVDRGEYHLRITNASKADEGRYACVFFLNFNYYSQVAKIKVVRPPDRGYPKCAIDPIRRANVGDNITLTCESRGGDPPATLSWVRGTTRLITKRGRHHTGDPIVHYSMTLTEEDSDVRFTCVATNPALQQPSTCSLTPLRSSLGVLLRPVVASVKVGEAFTFVCITERIPNLVYQWYINNEPIDGREPRFTYIRGGQRLLIEAVTMEDDYALVKCEVTQKDYSYSGSAVGLLWVQPNGIPDVLETTTEAPRRIPTTSIVAKVRATTTPPMATTTIATTTVSTTTSPPTTTVPTTIATTKAKTKTTRPTIPEVPLVVNDGNIVLYESSSSSSVSALSSFSSVSSLSSDNDLLDPGSEAVSQVENIPETETDGPLEASTAEVTKTLPPNMDNNDLTPTENQEETNANIVQNATRPVENSTNNIADAFVTPSTQGTIVDNEIVADGQHNTVTMEIGSGDEMNNAINELSIYTDAEIRLPNETGFKTGRLRGTPNWGLIAGLFVVFLLVVVALSALAVFLYRKHGKETTSTSST</sequence>
<dbReference type="RefSeq" id="XP_011663475.2">
    <property type="nucleotide sequence ID" value="XM_011665173.2"/>
</dbReference>
<dbReference type="InterPro" id="IPR003599">
    <property type="entry name" value="Ig_sub"/>
</dbReference>
<dbReference type="SMART" id="SM00409">
    <property type="entry name" value="IG"/>
    <property type="match status" value="3"/>
</dbReference>
<evidence type="ECO:0000259" key="3">
    <source>
        <dbReference type="PROSITE" id="PS50835"/>
    </source>
</evidence>
<name>A0A7M7HG56_STRPU</name>
<feature type="transmembrane region" description="Helical" evidence="2">
    <location>
        <begin position="588"/>
        <end position="613"/>
    </location>
</feature>
<dbReference type="OMA" id="CITERIP"/>
<dbReference type="InterPro" id="IPR013783">
    <property type="entry name" value="Ig-like_fold"/>
</dbReference>
<dbReference type="KEGG" id="spu:762504"/>
<dbReference type="SMART" id="SM00408">
    <property type="entry name" value="IGc2"/>
    <property type="match status" value="3"/>
</dbReference>
<dbReference type="OrthoDB" id="10028801at2759"/>
<keyword evidence="5" id="KW-1185">Reference proteome</keyword>
<evidence type="ECO:0000313" key="4">
    <source>
        <dbReference type="EnsemblMetazoa" id="XP_011663475"/>
    </source>
</evidence>
<keyword evidence="2" id="KW-0472">Membrane</keyword>
<dbReference type="AlphaFoldDB" id="A0A7M7HG56"/>
<dbReference type="PANTHER" id="PTHR45889:SF8">
    <property type="entry name" value="IG-LIKE DOMAIN-CONTAINING PROTEIN"/>
    <property type="match status" value="1"/>
</dbReference>
<dbReference type="Proteomes" id="UP000007110">
    <property type="component" value="Unassembled WGS sequence"/>
</dbReference>
<evidence type="ECO:0000256" key="1">
    <source>
        <dbReference type="SAM" id="MobiDB-lite"/>
    </source>
</evidence>
<proteinExistence type="predicted"/>
<dbReference type="InParanoid" id="A0A7M7HG56"/>
<dbReference type="Pfam" id="PF07686">
    <property type="entry name" value="V-set"/>
    <property type="match status" value="1"/>
</dbReference>
<reference evidence="4" key="2">
    <citation type="submission" date="2021-01" db="UniProtKB">
        <authorList>
            <consortium name="EnsemblMetazoa"/>
        </authorList>
    </citation>
    <scope>IDENTIFICATION</scope>
</reference>
<dbReference type="InterPro" id="IPR007110">
    <property type="entry name" value="Ig-like_dom"/>
</dbReference>
<protein>
    <recommendedName>
        <fullName evidence="3">Ig-like domain-containing protein</fullName>
    </recommendedName>
</protein>
<evidence type="ECO:0000256" key="2">
    <source>
        <dbReference type="SAM" id="Phobius"/>
    </source>
</evidence>
<accession>A0A7M7HG56</accession>
<keyword evidence="2" id="KW-0812">Transmembrane</keyword>
<feature type="compositionally biased region" description="Polar residues" evidence="1">
    <location>
        <begin position="484"/>
        <end position="494"/>
    </location>
</feature>
<keyword evidence="2" id="KW-1133">Transmembrane helix</keyword>
<dbReference type="InterPro" id="IPR013106">
    <property type="entry name" value="Ig_V-set"/>
</dbReference>
<dbReference type="GeneID" id="762504"/>
<organism evidence="4 5">
    <name type="scientific">Strongylocentrotus purpuratus</name>
    <name type="common">Purple sea urchin</name>
    <dbReference type="NCBI Taxonomy" id="7668"/>
    <lineage>
        <taxon>Eukaryota</taxon>
        <taxon>Metazoa</taxon>
        <taxon>Echinodermata</taxon>
        <taxon>Eleutherozoa</taxon>
        <taxon>Echinozoa</taxon>
        <taxon>Echinoidea</taxon>
        <taxon>Euechinoidea</taxon>
        <taxon>Echinacea</taxon>
        <taxon>Camarodonta</taxon>
        <taxon>Echinidea</taxon>
        <taxon>Strongylocentrotidae</taxon>
        <taxon>Strongylocentrotus</taxon>
    </lineage>
</organism>
<feature type="domain" description="Ig-like" evidence="3">
    <location>
        <begin position="234"/>
        <end position="321"/>
    </location>
</feature>
<dbReference type="EnsemblMetazoa" id="XM_011665173">
    <property type="protein sequence ID" value="XP_011663475"/>
    <property type="gene ID" value="LOC762504"/>
</dbReference>
<feature type="region of interest" description="Disordered" evidence="1">
    <location>
        <begin position="438"/>
        <end position="494"/>
    </location>
</feature>